<dbReference type="RefSeq" id="WP_296929762.1">
    <property type="nucleotide sequence ID" value="NZ_CP133407.1"/>
</dbReference>
<dbReference type="EMBL" id="JAUSQL010000001">
    <property type="protein sequence ID" value="MDP9833112.1"/>
    <property type="molecule type" value="Genomic_DNA"/>
</dbReference>
<dbReference type="Pfam" id="PF07905">
    <property type="entry name" value="PucR"/>
    <property type="match status" value="1"/>
</dbReference>
<dbReference type="Pfam" id="PF13556">
    <property type="entry name" value="HTH_30"/>
    <property type="match status" value="1"/>
</dbReference>
<dbReference type="InterPro" id="IPR012914">
    <property type="entry name" value="PucR_dom"/>
</dbReference>
<evidence type="ECO:0000313" key="3">
    <source>
        <dbReference type="EMBL" id="MDP9833112.1"/>
    </source>
</evidence>
<accession>A0ABT9PK67</accession>
<dbReference type="Proteomes" id="UP001230145">
    <property type="component" value="Unassembled WGS sequence"/>
</dbReference>
<evidence type="ECO:0000259" key="2">
    <source>
        <dbReference type="Pfam" id="PF13556"/>
    </source>
</evidence>
<feature type="domain" description="Purine catabolism PurC-like" evidence="1">
    <location>
        <begin position="3"/>
        <end position="127"/>
    </location>
</feature>
<protein>
    <submittedName>
        <fullName evidence="3">Sugar diacid utilization regulator</fullName>
    </submittedName>
</protein>
<sequence>MRQILGRPELAGAKVLGGGDSLDRPVSAVTVAEIPDISRWLSGADFVHGVGRMFVEPDGTLNEDSLLAWVVSLIDANAACLALKTGRYINTVPQSVIDLGNEAGFPIIELPEGAIQADITAVVFRMILEASQEREQKRTKLFTDMVRDLFGPHLLSHDAERIAAYLHHPVVIVDHERNVLGASIEDDDGPSLDEARVAIERTLASGEQISSLAVSDNQYLVRGQIDGGQLVVAGVDYAGEHLGYVAMMGEELTPDEIYFFASLAEVVTVDMSQNVMVENSAMSARREFFAEIAKPEIDLRLASHLASLIGLTTTEQMRAAVIAIDGTGRESGTDVVGDRRLIKKAASYTAQYLRGVLDPSEKFIVCEWERGAGIVFTGERHAPERYRAIVQGIVRGLGSVLRITEARAGIGDASVGIEGIHESAQHAFYAVTCIETFRIPQKVVEYKDLSSYVFLDTALASSANSRTYVEFVLGPLLHQDSDYASELLDTLSAYLDSNASYAGAAKSLHLHVNTVRYRIEKISDLLRVDLASADGRGAIWLAMRLYRILTTQGSWEPDSR</sequence>
<dbReference type="InterPro" id="IPR025736">
    <property type="entry name" value="PucR_C-HTH_dom"/>
</dbReference>
<evidence type="ECO:0000313" key="4">
    <source>
        <dbReference type="Proteomes" id="UP001230145"/>
    </source>
</evidence>
<keyword evidence="4" id="KW-1185">Reference proteome</keyword>
<evidence type="ECO:0000259" key="1">
    <source>
        <dbReference type="Pfam" id="PF07905"/>
    </source>
</evidence>
<dbReference type="InterPro" id="IPR051448">
    <property type="entry name" value="CdaR-like_regulators"/>
</dbReference>
<dbReference type="PANTHER" id="PTHR33744">
    <property type="entry name" value="CARBOHYDRATE DIACID REGULATOR"/>
    <property type="match status" value="1"/>
</dbReference>
<comment type="caution">
    <text evidence="3">The sequence shown here is derived from an EMBL/GenBank/DDBJ whole genome shotgun (WGS) entry which is preliminary data.</text>
</comment>
<gene>
    <name evidence="3" type="ORF">J2S45_001791</name>
</gene>
<dbReference type="InterPro" id="IPR042070">
    <property type="entry name" value="PucR_C-HTH_sf"/>
</dbReference>
<proteinExistence type="predicted"/>
<organism evidence="3 4">
    <name type="scientific">Trueperella abortisuis</name>
    <dbReference type="NCBI Taxonomy" id="445930"/>
    <lineage>
        <taxon>Bacteria</taxon>
        <taxon>Bacillati</taxon>
        <taxon>Actinomycetota</taxon>
        <taxon>Actinomycetes</taxon>
        <taxon>Actinomycetales</taxon>
        <taxon>Actinomycetaceae</taxon>
        <taxon>Trueperella</taxon>
    </lineage>
</organism>
<name>A0ABT9PK67_9ACTO</name>
<reference evidence="3 4" key="1">
    <citation type="submission" date="2023-07" db="EMBL/GenBank/DDBJ databases">
        <title>Sequencing the genomes of 1000 actinobacteria strains.</title>
        <authorList>
            <person name="Klenk H.-P."/>
        </authorList>
    </citation>
    <scope>NUCLEOTIDE SEQUENCE [LARGE SCALE GENOMIC DNA]</scope>
    <source>
        <strain evidence="3 4">DSM 19515</strain>
    </source>
</reference>
<feature type="domain" description="PucR C-terminal helix-turn-helix" evidence="2">
    <location>
        <begin position="487"/>
        <end position="545"/>
    </location>
</feature>
<dbReference type="Gene3D" id="1.10.10.2840">
    <property type="entry name" value="PucR C-terminal helix-turn-helix domain"/>
    <property type="match status" value="1"/>
</dbReference>
<dbReference type="PANTHER" id="PTHR33744:SF7">
    <property type="entry name" value="PUCR FAMILY TRANSCRIPTIONAL REGULATOR"/>
    <property type="match status" value="1"/>
</dbReference>